<protein>
    <submittedName>
        <fullName evidence="3">Glycosyltransferase involved in cell wall bisynthesis</fullName>
    </submittedName>
</protein>
<dbReference type="STRING" id="1344003.SAMN05445060_0461"/>
<evidence type="ECO:0000259" key="2">
    <source>
        <dbReference type="Pfam" id="PF00534"/>
    </source>
</evidence>
<name>A0A1N7CZ59_9NOCA</name>
<dbReference type="InterPro" id="IPR050194">
    <property type="entry name" value="Glycosyltransferase_grp1"/>
</dbReference>
<dbReference type="RefSeq" id="WP_083709174.1">
    <property type="nucleotide sequence ID" value="NZ_FTNT01000001.1"/>
</dbReference>
<sequence>MTGSDPVVRGDFDAATRFDVAAPAHPRIAIAHDYLTQRGGAEKVVLAMARVFPDAPIYTTLYEPDGTYPEFAHLNVIPSALNRVGPLRGNHRAALPLLPFAARSIHIDADVVLTSTSGWAHGFTTTGKKLAYCYSPARWLYQSEAYLGSDASRAKKLMLGVMSGYLKRWDRRSAISCDAYLAISSVVQTRIHDTYGIDANVLFAPHTPNDATPEPIPEVEALAGDLGFHLCVSRLLPYKNVDKVIDAFRDSHRRLVVVGRGPEAARLRRTSPSNVLMLQDLSDGQMRWLYQRCRAVVAASYEDYGLTPLEAGVHGKPSAVLRWGGFLDTVLEGTTGVYFDRPDPRDIVSALDELDDTEWNEHKIALHVAQFSEASFSRGLHNAVDDLLDEHRLSTSRKGQS</sequence>
<keyword evidence="4" id="KW-1185">Reference proteome</keyword>
<gene>
    <name evidence="3" type="ORF">SAMN05445060_0461</name>
</gene>
<evidence type="ECO:0000313" key="4">
    <source>
        <dbReference type="Proteomes" id="UP000186218"/>
    </source>
</evidence>
<dbReference type="GO" id="GO:0016757">
    <property type="term" value="F:glycosyltransferase activity"/>
    <property type="evidence" value="ECO:0007669"/>
    <property type="project" value="InterPro"/>
</dbReference>
<dbReference type="PANTHER" id="PTHR45947:SF3">
    <property type="entry name" value="SULFOQUINOVOSYL TRANSFERASE SQD2"/>
    <property type="match status" value="1"/>
</dbReference>
<keyword evidence="1 3" id="KW-0808">Transferase</keyword>
<feature type="domain" description="Glycosyl transferase family 1" evidence="2">
    <location>
        <begin position="219"/>
        <end position="354"/>
    </location>
</feature>
<dbReference type="Gene3D" id="3.40.50.2000">
    <property type="entry name" value="Glycogen Phosphorylase B"/>
    <property type="match status" value="2"/>
</dbReference>
<evidence type="ECO:0000313" key="3">
    <source>
        <dbReference type="EMBL" id="SIR68902.1"/>
    </source>
</evidence>
<reference evidence="3 4" key="1">
    <citation type="submission" date="2017-01" db="EMBL/GenBank/DDBJ databases">
        <authorList>
            <person name="Mah S.A."/>
            <person name="Swanson W.J."/>
            <person name="Moy G.W."/>
            <person name="Vacquier V.D."/>
        </authorList>
    </citation>
    <scope>NUCLEOTIDE SEQUENCE [LARGE SCALE GENOMIC DNA]</scope>
    <source>
        <strain evidence="3 4">CPCC 203464</strain>
    </source>
</reference>
<dbReference type="SUPFAM" id="SSF53756">
    <property type="entry name" value="UDP-Glycosyltransferase/glycogen phosphorylase"/>
    <property type="match status" value="1"/>
</dbReference>
<accession>A0A1N7CZ59</accession>
<evidence type="ECO:0000256" key="1">
    <source>
        <dbReference type="ARBA" id="ARBA00022679"/>
    </source>
</evidence>
<proteinExistence type="predicted"/>
<dbReference type="PANTHER" id="PTHR45947">
    <property type="entry name" value="SULFOQUINOVOSYL TRANSFERASE SQD2"/>
    <property type="match status" value="1"/>
</dbReference>
<dbReference type="Pfam" id="PF00534">
    <property type="entry name" value="Glycos_transf_1"/>
    <property type="match status" value="1"/>
</dbReference>
<dbReference type="Proteomes" id="UP000186218">
    <property type="component" value="Unassembled WGS sequence"/>
</dbReference>
<dbReference type="EMBL" id="FTNT01000001">
    <property type="protein sequence ID" value="SIR68902.1"/>
    <property type="molecule type" value="Genomic_DNA"/>
</dbReference>
<dbReference type="InterPro" id="IPR001296">
    <property type="entry name" value="Glyco_trans_1"/>
</dbReference>
<dbReference type="AlphaFoldDB" id="A0A1N7CZ59"/>
<organism evidence="3 4">
    <name type="scientific">Williamsia sterculiae</name>
    <dbReference type="NCBI Taxonomy" id="1344003"/>
    <lineage>
        <taxon>Bacteria</taxon>
        <taxon>Bacillati</taxon>
        <taxon>Actinomycetota</taxon>
        <taxon>Actinomycetes</taxon>
        <taxon>Mycobacteriales</taxon>
        <taxon>Nocardiaceae</taxon>
        <taxon>Williamsia</taxon>
    </lineage>
</organism>
<dbReference type="OrthoDB" id="9801573at2"/>